<dbReference type="SUPFAM" id="SSF55486">
    <property type="entry name" value="Metalloproteases ('zincins'), catalytic domain"/>
    <property type="match status" value="1"/>
</dbReference>
<dbReference type="Pfam" id="PF18884">
    <property type="entry name" value="TSP3_bac"/>
    <property type="match status" value="1"/>
</dbReference>
<accession>A0A9X1TBG6</accession>
<sequence>MKLRIAPFAASSAALLAYAAPFGTASAQNGISVEADAEIAGELSRAPFAVPEGMASRSLTSERADIDPFAEAEAAAAAPADVDRDGDGLTDSEEAQLGTDPINPDTDGDALLDGWEVHEVNGIDLRAMGASPLHRDIFVEMDFMVRNTGGASVDFRPTDAEKRRIVESFAGAPVPNPDGLPGIAIHLVDGNEVPHDSDLRPVVSEFFAIKAAHFDPNLAPLFHYMIWEDGYDATTSSGRSMGIPASDFVVTLGRWPTPGGTPDQKVGTFIHELGHNLGLTHGGSDHVGFKPNHLSVMNYSFQTRGVPFFAESRFEYQRFALPGLSETALDENNGLGRNPSLLGYRTIFNSPSDVFTEVPAHASIDWDVDGTVERAPVAVDINDDNIRNILAPTSNEWAQIIYNGGSIGSSLSLSGAMASAESSAEPFPVEELTVDMLQEIETEVAR</sequence>
<dbReference type="GO" id="GO:0008237">
    <property type="term" value="F:metallopeptidase activity"/>
    <property type="evidence" value="ECO:0007669"/>
    <property type="project" value="InterPro"/>
</dbReference>
<comment type="caution">
    <text evidence="7">The sequence shown here is derived from an EMBL/GenBank/DDBJ whole genome shotgun (WGS) entry which is preliminary data.</text>
</comment>
<feature type="chain" id="PRO_5040719067" description="Metallo-peptidase family M12B Reprolysin-like" evidence="6">
    <location>
        <begin position="20"/>
        <end position="446"/>
    </location>
</feature>
<dbReference type="Proteomes" id="UP001139035">
    <property type="component" value="Unassembled WGS sequence"/>
</dbReference>
<dbReference type="Gene3D" id="3.40.390.10">
    <property type="entry name" value="Collagenase (Catalytic Domain)"/>
    <property type="match status" value="1"/>
</dbReference>
<keyword evidence="4" id="KW-0106">Calcium</keyword>
<dbReference type="InterPro" id="IPR059100">
    <property type="entry name" value="TSP3_bac"/>
</dbReference>
<evidence type="ECO:0000256" key="2">
    <source>
        <dbReference type="ARBA" id="ARBA00022525"/>
    </source>
</evidence>
<keyword evidence="8" id="KW-1185">Reference proteome</keyword>
<organism evidence="7 8">
    <name type="scientific">Jiella avicenniae</name>
    <dbReference type="NCBI Taxonomy" id="2907202"/>
    <lineage>
        <taxon>Bacteria</taxon>
        <taxon>Pseudomonadati</taxon>
        <taxon>Pseudomonadota</taxon>
        <taxon>Alphaproteobacteria</taxon>
        <taxon>Hyphomicrobiales</taxon>
        <taxon>Aurantimonadaceae</taxon>
        <taxon>Jiella</taxon>
    </lineage>
</organism>
<evidence type="ECO:0000313" key="8">
    <source>
        <dbReference type="Proteomes" id="UP001139035"/>
    </source>
</evidence>
<name>A0A9X1TBG6_9HYPH</name>
<dbReference type="RefSeq" id="WP_233719258.1">
    <property type="nucleotide sequence ID" value="NZ_JAJUWU010000007.1"/>
</dbReference>
<proteinExistence type="predicted"/>
<protein>
    <recommendedName>
        <fullName evidence="9">Metallo-peptidase family M12B Reprolysin-like</fullName>
    </recommendedName>
</protein>
<feature type="signal peptide" evidence="6">
    <location>
        <begin position="1"/>
        <end position="19"/>
    </location>
</feature>
<dbReference type="AlphaFoldDB" id="A0A9X1TBG6"/>
<evidence type="ECO:0008006" key="9">
    <source>
        <dbReference type="Google" id="ProtNLM"/>
    </source>
</evidence>
<gene>
    <name evidence="7" type="ORF">LZD57_08920</name>
</gene>
<comment type="subcellular location">
    <subcellularLocation>
        <location evidence="1">Secreted</location>
    </subcellularLocation>
</comment>
<evidence type="ECO:0000256" key="6">
    <source>
        <dbReference type="SAM" id="SignalP"/>
    </source>
</evidence>
<keyword evidence="3 6" id="KW-0732">Signal</keyword>
<reference evidence="7" key="1">
    <citation type="submission" date="2022-01" db="EMBL/GenBank/DDBJ databases">
        <title>Jiella avicenniae sp. nov., a novel endophytic bacterium isolated from bark of Avicennia marina.</title>
        <authorList>
            <person name="Tuo L."/>
        </authorList>
    </citation>
    <scope>NUCLEOTIDE SEQUENCE</scope>
    <source>
        <strain evidence="7">CBK1P-4</strain>
    </source>
</reference>
<evidence type="ECO:0000256" key="5">
    <source>
        <dbReference type="SAM" id="MobiDB-lite"/>
    </source>
</evidence>
<evidence type="ECO:0000256" key="1">
    <source>
        <dbReference type="ARBA" id="ARBA00004613"/>
    </source>
</evidence>
<evidence type="ECO:0000256" key="3">
    <source>
        <dbReference type="ARBA" id="ARBA00022729"/>
    </source>
</evidence>
<keyword evidence="2" id="KW-0964">Secreted</keyword>
<dbReference type="InterPro" id="IPR024079">
    <property type="entry name" value="MetalloPept_cat_dom_sf"/>
</dbReference>
<evidence type="ECO:0000256" key="4">
    <source>
        <dbReference type="ARBA" id="ARBA00022837"/>
    </source>
</evidence>
<dbReference type="EMBL" id="JAJUWU010000007">
    <property type="protein sequence ID" value="MCE7028108.1"/>
    <property type="molecule type" value="Genomic_DNA"/>
</dbReference>
<evidence type="ECO:0000313" key="7">
    <source>
        <dbReference type="EMBL" id="MCE7028108.1"/>
    </source>
</evidence>
<feature type="region of interest" description="Disordered" evidence="5">
    <location>
        <begin position="73"/>
        <end position="108"/>
    </location>
</feature>